<dbReference type="AlphaFoldDB" id="A0A7X6FRQ9"/>
<name>A0A7X6FRQ9_9HYPH</name>
<dbReference type="Proteomes" id="UP000558475">
    <property type="component" value="Unassembled WGS sequence"/>
</dbReference>
<gene>
    <name evidence="2" type="ORF">HGG76_20495</name>
</gene>
<evidence type="ECO:0000313" key="3">
    <source>
        <dbReference type="Proteomes" id="UP000558475"/>
    </source>
</evidence>
<evidence type="ECO:0000259" key="1">
    <source>
        <dbReference type="Pfam" id="PF14534"/>
    </source>
</evidence>
<dbReference type="Pfam" id="PF14534">
    <property type="entry name" value="DUF4440"/>
    <property type="match status" value="1"/>
</dbReference>
<dbReference type="Gene3D" id="3.10.450.50">
    <property type="match status" value="1"/>
</dbReference>
<dbReference type="EMBL" id="JAAXZB010000002">
    <property type="protein sequence ID" value="NKW10684.1"/>
    <property type="molecule type" value="Genomic_DNA"/>
</dbReference>
<dbReference type="InterPro" id="IPR032710">
    <property type="entry name" value="NTF2-like_dom_sf"/>
</dbReference>
<reference evidence="2 3" key="1">
    <citation type="submission" date="2020-04" db="EMBL/GenBank/DDBJ databases">
        <title>Whole genome sequencing of clinical and environmental type strains of Ochrobactrum.</title>
        <authorList>
            <person name="Dharne M."/>
        </authorList>
    </citation>
    <scope>NUCLEOTIDE SEQUENCE [LARGE SCALE GENOMIC DNA]</scope>
    <source>
        <strain evidence="2 3">DSM 13340</strain>
    </source>
</reference>
<dbReference type="SUPFAM" id="SSF54427">
    <property type="entry name" value="NTF2-like"/>
    <property type="match status" value="1"/>
</dbReference>
<dbReference type="InterPro" id="IPR027843">
    <property type="entry name" value="DUF4440"/>
</dbReference>
<feature type="domain" description="DUF4440" evidence="1">
    <location>
        <begin position="19"/>
        <end position="90"/>
    </location>
</feature>
<evidence type="ECO:0000313" key="2">
    <source>
        <dbReference type="EMBL" id="NKW10684.1"/>
    </source>
</evidence>
<protein>
    <submittedName>
        <fullName evidence="2">Nuclear transport factor 2 family protein</fullName>
    </submittedName>
</protein>
<sequence length="101" mass="11362">MVVAAPFCLSVSGEQILYRPHTRETYLAKLASGYFRYKRIDAPVDVISSFDDTAIIAGRMFADVEVGDAERNLSNAYLAVYRRRDDVWRLVGYQPTPLKGG</sequence>
<proteinExistence type="predicted"/>
<accession>A0A7X6FRQ9</accession>
<organism evidence="2 3">
    <name type="scientific">Brucella tritici</name>
    <dbReference type="NCBI Taxonomy" id="94626"/>
    <lineage>
        <taxon>Bacteria</taxon>
        <taxon>Pseudomonadati</taxon>
        <taxon>Pseudomonadota</taxon>
        <taxon>Alphaproteobacteria</taxon>
        <taxon>Hyphomicrobiales</taxon>
        <taxon>Brucellaceae</taxon>
        <taxon>Brucella/Ochrobactrum group</taxon>
        <taxon>Brucella</taxon>
    </lineage>
</organism>
<comment type="caution">
    <text evidence="2">The sequence shown here is derived from an EMBL/GenBank/DDBJ whole genome shotgun (WGS) entry which is preliminary data.</text>
</comment>